<evidence type="ECO:0000256" key="1">
    <source>
        <dbReference type="PIRSR" id="PIRSR016521-1"/>
    </source>
</evidence>
<dbReference type="GO" id="GO:0006637">
    <property type="term" value="P:acyl-CoA metabolic process"/>
    <property type="evidence" value="ECO:0007669"/>
    <property type="project" value="InterPro"/>
</dbReference>
<keyword evidence="2" id="KW-0732">Signal</keyword>
<evidence type="ECO:0000259" key="3">
    <source>
        <dbReference type="Pfam" id="PF08840"/>
    </source>
</evidence>
<protein>
    <submittedName>
        <fullName evidence="4">Dienelactone hydrolase</fullName>
    </submittedName>
</protein>
<dbReference type="GO" id="GO:0006631">
    <property type="term" value="P:fatty acid metabolic process"/>
    <property type="evidence" value="ECO:0007669"/>
    <property type="project" value="TreeGrafter"/>
</dbReference>
<feature type="domain" description="BAAT/Acyl-CoA thioester hydrolase C-terminal" evidence="3">
    <location>
        <begin position="123"/>
        <end position="323"/>
    </location>
</feature>
<dbReference type="Proteomes" id="UP000228945">
    <property type="component" value="Chromosome"/>
</dbReference>
<evidence type="ECO:0000256" key="2">
    <source>
        <dbReference type="SAM" id="SignalP"/>
    </source>
</evidence>
<dbReference type="PANTHER" id="PTHR10824">
    <property type="entry name" value="ACYL-COENZYME A THIOESTERASE-RELATED"/>
    <property type="match status" value="1"/>
</dbReference>
<feature type="chain" id="PRO_5013830614" evidence="2">
    <location>
        <begin position="22"/>
        <end position="325"/>
    </location>
</feature>
<dbReference type="GO" id="GO:0047617">
    <property type="term" value="F:fatty acyl-CoA hydrolase activity"/>
    <property type="evidence" value="ECO:0007669"/>
    <property type="project" value="TreeGrafter"/>
</dbReference>
<dbReference type="InterPro" id="IPR014940">
    <property type="entry name" value="BAAT_C"/>
</dbReference>
<gene>
    <name evidence="4" type="ORF">CSW64_17505</name>
</gene>
<dbReference type="SUPFAM" id="SSF53474">
    <property type="entry name" value="alpha/beta-Hydrolases"/>
    <property type="match status" value="1"/>
</dbReference>
<organism evidence="4 5">
    <name type="scientific">Caulobacter mirabilis</name>
    <dbReference type="NCBI Taxonomy" id="69666"/>
    <lineage>
        <taxon>Bacteria</taxon>
        <taxon>Pseudomonadati</taxon>
        <taxon>Pseudomonadota</taxon>
        <taxon>Alphaproteobacteria</taxon>
        <taxon>Caulobacterales</taxon>
        <taxon>Caulobacteraceae</taxon>
        <taxon>Caulobacter</taxon>
    </lineage>
</organism>
<dbReference type="InterPro" id="IPR016662">
    <property type="entry name" value="Acyl-CoA_thioEstase_long-chain"/>
</dbReference>
<sequence length="325" mass="33875">MRFASIAVLAIPAALAGPVMAQPVAEPAPAAAASTPAAATPRPPTTKVREEGLVADYFAAEPSQAKRGSVIVLGGSEGGLVSSRGIARQLAAQGFDAIAVSYFGEAGQPPRLDLIPIETVGRARAWLEARPGHGGRIGVVGVSKGAELALLVASRDPRIQAVAVGVPSHVLWQGIDMTGGPTGSSWTAEGKPLAYVPYDLSQGFQGVHKLYVDSLKSAKPEAEIAVERIAGPVLMISDSSDRLWPSAEMAGKVEARLKARGFRHPVVNLVYKDAGHMPFGPPVRRDASWLQQALFFGGTADGVVAARADSWPRVVDFLAKALAAE</sequence>
<name>A0A2D2B1G9_9CAUL</name>
<dbReference type="EMBL" id="CP024201">
    <property type="protein sequence ID" value="ATQ44057.1"/>
    <property type="molecule type" value="Genomic_DNA"/>
</dbReference>
<feature type="active site" description="Charge relay system" evidence="1">
    <location>
        <position position="241"/>
    </location>
</feature>
<proteinExistence type="predicted"/>
<evidence type="ECO:0000313" key="4">
    <source>
        <dbReference type="EMBL" id="ATQ44057.1"/>
    </source>
</evidence>
<dbReference type="OrthoDB" id="9805123at2"/>
<dbReference type="InterPro" id="IPR029058">
    <property type="entry name" value="AB_hydrolase_fold"/>
</dbReference>
<keyword evidence="4" id="KW-0378">Hydrolase</keyword>
<evidence type="ECO:0000313" key="5">
    <source>
        <dbReference type="Proteomes" id="UP000228945"/>
    </source>
</evidence>
<feature type="signal peptide" evidence="2">
    <location>
        <begin position="1"/>
        <end position="21"/>
    </location>
</feature>
<dbReference type="PIRSF" id="PIRSF016521">
    <property type="entry name" value="Acyl-CoA_hydro"/>
    <property type="match status" value="1"/>
</dbReference>
<keyword evidence="5" id="KW-1185">Reference proteome</keyword>
<feature type="active site" description="Charge relay system" evidence="1">
    <location>
        <position position="143"/>
    </location>
</feature>
<dbReference type="AlphaFoldDB" id="A0A2D2B1G9"/>
<accession>A0A2D2B1G9</accession>
<dbReference type="KEGG" id="cmb:CSW64_17505"/>
<dbReference type="Gene3D" id="3.40.50.1820">
    <property type="entry name" value="alpha/beta hydrolase"/>
    <property type="match status" value="1"/>
</dbReference>
<dbReference type="PANTHER" id="PTHR10824:SF4">
    <property type="entry name" value="ACYL-COENZYME A THIOESTERASE 1-LIKE"/>
    <property type="match status" value="1"/>
</dbReference>
<reference evidence="4 5" key="1">
    <citation type="submission" date="2017-10" db="EMBL/GenBank/DDBJ databases">
        <title>Genome sequence of Caulobacter mirabilis FWC38.</title>
        <authorList>
            <person name="Fiebig A."/>
            <person name="Crosson S."/>
        </authorList>
    </citation>
    <scope>NUCLEOTIDE SEQUENCE [LARGE SCALE GENOMIC DNA]</scope>
    <source>
        <strain evidence="4 5">FWC 38</strain>
    </source>
</reference>
<dbReference type="RefSeq" id="WP_099623305.1">
    <property type="nucleotide sequence ID" value="NZ_CP024201.1"/>
</dbReference>
<feature type="active site" description="Charge relay system" evidence="1">
    <location>
        <position position="276"/>
    </location>
</feature>
<dbReference type="Pfam" id="PF08840">
    <property type="entry name" value="BAAT_C"/>
    <property type="match status" value="1"/>
</dbReference>